<evidence type="ECO:0000313" key="2">
    <source>
        <dbReference type="EMBL" id="MCU6793713.1"/>
    </source>
</evidence>
<dbReference type="InterPro" id="IPR000182">
    <property type="entry name" value="GNAT_dom"/>
</dbReference>
<feature type="domain" description="N-acetyltransferase" evidence="1">
    <location>
        <begin position="1"/>
        <end position="146"/>
    </location>
</feature>
<accession>A0ABT2UGE5</accession>
<protein>
    <submittedName>
        <fullName evidence="2">GNAT family N-acetyltransferase</fullName>
        <ecNumber evidence="2">2.3.1.-</ecNumber>
    </submittedName>
</protein>
<comment type="caution">
    <text evidence="2">The sequence shown here is derived from an EMBL/GenBank/DDBJ whole genome shotgun (WGS) entry which is preliminary data.</text>
</comment>
<dbReference type="PANTHER" id="PTHR13355:SF11">
    <property type="entry name" value="GLUCOSAMINE 6-PHOSPHATE N-ACETYLTRANSFERASE"/>
    <property type="match status" value="1"/>
</dbReference>
<dbReference type="Pfam" id="PF13673">
    <property type="entry name" value="Acetyltransf_10"/>
    <property type="match status" value="1"/>
</dbReference>
<dbReference type="EMBL" id="JAOQIO010000065">
    <property type="protein sequence ID" value="MCU6793713.1"/>
    <property type="molecule type" value="Genomic_DNA"/>
</dbReference>
<organism evidence="2 3">
    <name type="scientific">Paenibacillus baimaensis</name>
    <dbReference type="NCBI Taxonomy" id="2982185"/>
    <lineage>
        <taxon>Bacteria</taxon>
        <taxon>Bacillati</taxon>
        <taxon>Bacillota</taxon>
        <taxon>Bacilli</taxon>
        <taxon>Bacillales</taxon>
        <taxon>Paenibacillaceae</taxon>
        <taxon>Paenibacillus</taxon>
    </lineage>
</organism>
<dbReference type="CDD" id="cd04301">
    <property type="entry name" value="NAT_SF"/>
    <property type="match status" value="1"/>
</dbReference>
<keyword evidence="2" id="KW-0012">Acyltransferase</keyword>
<sequence length="146" mass="16354">MEITKVDSVAQLAQCLEIRNQVFVEEQKVPQELENDEYDASSDACDHILLTYNGVPAGTGRWIAYNQQTAKIQRVAVLSEFRGKGLGKVLLQGLEKHAKLAGYTWCILDSQCHAESFYSQLGYSTVSEQPFEDAGIMHVRMQKKIG</sequence>
<dbReference type="SUPFAM" id="SSF55729">
    <property type="entry name" value="Acyl-CoA N-acyltransferases (Nat)"/>
    <property type="match status" value="1"/>
</dbReference>
<keyword evidence="2" id="KW-0808">Transferase</keyword>
<keyword evidence="3" id="KW-1185">Reference proteome</keyword>
<dbReference type="RefSeq" id="WP_262684948.1">
    <property type="nucleotide sequence ID" value="NZ_JAOQIO010000065.1"/>
</dbReference>
<dbReference type="InterPro" id="IPR039143">
    <property type="entry name" value="GNPNAT1-like"/>
</dbReference>
<dbReference type="Proteomes" id="UP001652445">
    <property type="component" value="Unassembled WGS sequence"/>
</dbReference>
<proteinExistence type="predicted"/>
<dbReference type="PANTHER" id="PTHR13355">
    <property type="entry name" value="GLUCOSAMINE 6-PHOSPHATE N-ACETYLTRANSFERASE"/>
    <property type="match status" value="1"/>
</dbReference>
<dbReference type="Gene3D" id="3.40.630.30">
    <property type="match status" value="1"/>
</dbReference>
<dbReference type="InterPro" id="IPR016181">
    <property type="entry name" value="Acyl_CoA_acyltransferase"/>
</dbReference>
<dbReference type="EC" id="2.3.1.-" evidence="2"/>
<reference evidence="2 3" key="1">
    <citation type="submission" date="2022-09" db="EMBL/GenBank/DDBJ databases">
        <authorList>
            <person name="Han X.L."/>
            <person name="Wang Q."/>
            <person name="Lu T."/>
        </authorList>
    </citation>
    <scope>NUCLEOTIDE SEQUENCE [LARGE SCALE GENOMIC DNA]</scope>
    <source>
        <strain evidence="2 3">WQ 127069</strain>
    </source>
</reference>
<gene>
    <name evidence="2" type="ORF">OB236_16525</name>
</gene>
<evidence type="ECO:0000313" key="3">
    <source>
        <dbReference type="Proteomes" id="UP001652445"/>
    </source>
</evidence>
<dbReference type="PROSITE" id="PS51186">
    <property type="entry name" value="GNAT"/>
    <property type="match status" value="1"/>
</dbReference>
<dbReference type="GO" id="GO:0016746">
    <property type="term" value="F:acyltransferase activity"/>
    <property type="evidence" value="ECO:0007669"/>
    <property type="project" value="UniProtKB-KW"/>
</dbReference>
<evidence type="ECO:0000259" key="1">
    <source>
        <dbReference type="PROSITE" id="PS51186"/>
    </source>
</evidence>
<name>A0ABT2UGE5_9BACL</name>